<dbReference type="InterPro" id="IPR002347">
    <property type="entry name" value="SDR_fam"/>
</dbReference>
<dbReference type="GO" id="GO:0016491">
    <property type="term" value="F:oxidoreductase activity"/>
    <property type="evidence" value="ECO:0007669"/>
    <property type="project" value="UniProtKB-KW"/>
</dbReference>
<dbReference type="RefSeq" id="WP_011809309.1">
    <property type="nucleotide sequence ID" value="NC_008786.1"/>
</dbReference>
<protein>
    <submittedName>
        <fullName evidence="5">Short-chain dehydrogenase/reductase SDR</fullName>
    </submittedName>
</protein>
<evidence type="ECO:0000259" key="4">
    <source>
        <dbReference type="SMART" id="SM00822"/>
    </source>
</evidence>
<dbReference type="PRINTS" id="PR00080">
    <property type="entry name" value="SDRFAMILY"/>
</dbReference>
<evidence type="ECO:0000313" key="6">
    <source>
        <dbReference type="Proteomes" id="UP000000374"/>
    </source>
</evidence>
<keyword evidence="2" id="KW-0560">Oxidoreductase</keyword>
<dbReference type="PANTHER" id="PTHR42879">
    <property type="entry name" value="3-OXOACYL-(ACYL-CARRIER-PROTEIN) REDUCTASE"/>
    <property type="match status" value="1"/>
</dbReference>
<dbReference type="SUPFAM" id="SSF51735">
    <property type="entry name" value="NAD(P)-binding Rossmann-fold domains"/>
    <property type="match status" value="1"/>
</dbReference>
<dbReference type="AlphaFoldDB" id="A1WI45"/>
<evidence type="ECO:0000313" key="5">
    <source>
        <dbReference type="EMBL" id="ABM57302.1"/>
    </source>
</evidence>
<evidence type="ECO:0000256" key="3">
    <source>
        <dbReference type="SAM" id="MobiDB-lite"/>
    </source>
</evidence>
<dbReference type="PROSITE" id="PS00061">
    <property type="entry name" value="ADH_SHORT"/>
    <property type="match status" value="1"/>
</dbReference>
<proteinExistence type="inferred from homology"/>
<feature type="region of interest" description="Disordered" evidence="3">
    <location>
        <begin position="1"/>
        <end position="21"/>
    </location>
</feature>
<dbReference type="Gene3D" id="3.40.50.720">
    <property type="entry name" value="NAD(P)-binding Rossmann-like Domain"/>
    <property type="match status" value="1"/>
</dbReference>
<dbReference type="Proteomes" id="UP000000374">
    <property type="component" value="Chromosome"/>
</dbReference>
<name>A1WI45_VEREI</name>
<accession>A1WI45</accession>
<dbReference type="InterPro" id="IPR050259">
    <property type="entry name" value="SDR"/>
</dbReference>
<comment type="similarity">
    <text evidence="1">Belongs to the short-chain dehydrogenases/reductases (SDR) family.</text>
</comment>
<dbReference type="PRINTS" id="PR00081">
    <property type="entry name" value="GDHRDH"/>
</dbReference>
<dbReference type="Pfam" id="PF13561">
    <property type="entry name" value="adh_short_C2"/>
    <property type="match status" value="1"/>
</dbReference>
<dbReference type="InterPro" id="IPR057326">
    <property type="entry name" value="KR_dom"/>
</dbReference>
<gene>
    <name evidence="5" type="ordered locus">Veis_1543</name>
</gene>
<evidence type="ECO:0000256" key="1">
    <source>
        <dbReference type="ARBA" id="ARBA00006484"/>
    </source>
</evidence>
<feature type="domain" description="Ketoreductase" evidence="4">
    <location>
        <begin position="28"/>
        <end position="196"/>
    </location>
</feature>
<dbReference type="InterPro" id="IPR036291">
    <property type="entry name" value="NAD(P)-bd_dom_sf"/>
</dbReference>
<evidence type="ECO:0000256" key="2">
    <source>
        <dbReference type="ARBA" id="ARBA00023002"/>
    </source>
</evidence>
<dbReference type="GO" id="GO:0032787">
    <property type="term" value="P:monocarboxylic acid metabolic process"/>
    <property type="evidence" value="ECO:0007669"/>
    <property type="project" value="UniProtKB-ARBA"/>
</dbReference>
<organism evidence="5 6">
    <name type="scientific">Verminephrobacter eiseniae (strain EF01-2)</name>
    <dbReference type="NCBI Taxonomy" id="391735"/>
    <lineage>
        <taxon>Bacteria</taxon>
        <taxon>Pseudomonadati</taxon>
        <taxon>Pseudomonadota</taxon>
        <taxon>Betaproteobacteria</taxon>
        <taxon>Burkholderiales</taxon>
        <taxon>Comamonadaceae</taxon>
        <taxon>Verminephrobacter</taxon>
    </lineage>
</organism>
<keyword evidence="6" id="KW-1185">Reference proteome</keyword>
<dbReference type="EMBL" id="CP000542">
    <property type="protein sequence ID" value="ABM57302.1"/>
    <property type="molecule type" value="Genomic_DNA"/>
</dbReference>
<dbReference type="OrthoDB" id="8665216at2"/>
<dbReference type="PANTHER" id="PTHR42879:SF2">
    <property type="entry name" value="3-OXOACYL-[ACYL-CARRIER-PROTEIN] REDUCTASE FABG"/>
    <property type="match status" value="1"/>
</dbReference>
<dbReference type="GeneID" id="76460162"/>
<dbReference type="SMART" id="SM00822">
    <property type="entry name" value="PKS_KR"/>
    <property type="match status" value="1"/>
</dbReference>
<reference evidence="6" key="1">
    <citation type="submission" date="2006-12" db="EMBL/GenBank/DDBJ databases">
        <title>Complete sequence of chromosome 1 of Verminephrobacter eiseniae EF01-2.</title>
        <authorList>
            <person name="Copeland A."/>
            <person name="Lucas S."/>
            <person name="Lapidus A."/>
            <person name="Barry K."/>
            <person name="Detter J.C."/>
            <person name="Glavina del Rio T."/>
            <person name="Dalin E."/>
            <person name="Tice H."/>
            <person name="Pitluck S."/>
            <person name="Chertkov O."/>
            <person name="Brettin T."/>
            <person name="Bruce D."/>
            <person name="Han C."/>
            <person name="Tapia R."/>
            <person name="Gilna P."/>
            <person name="Schmutz J."/>
            <person name="Larimer F."/>
            <person name="Land M."/>
            <person name="Hauser L."/>
            <person name="Kyrpides N."/>
            <person name="Kim E."/>
            <person name="Stahl D."/>
            <person name="Richardson P."/>
        </authorList>
    </citation>
    <scope>NUCLEOTIDE SEQUENCE [LARGE SCALE GENOMIC DNA]</scope>
    <source>
        <strain evidence="6">EF01-2</strain>
    </source>
</reference>
<sequence>MSAARPPEGAHTAAEGTPVRAADNAQEGAVLVTGASRGIGRAVAARLMADGLQVLNYDIVPPVALGARETFVPVDLADERALRAALARTVAERPVTRLVNNAGVVRPATIDAVTSADLQAVMAVNVAAAILCVQALLPAMRAARFGRIVNISSRAALGKAERIAYAASKAAVHGYTRALALELAADGITVNAIGPGPIATELFERVNPPGAPATQRILDTIPLRRMGHPDDIAHQVASLLDARAGFTTGQVLYVCGGMTVGLAP</sequence>
<dbReference type="FunFam" id="3.40.50.720:FF:000173">
    <property type="entry name" value="3-oxoacyl-[acyl-carrier protein] reductase"/>
    <property type="match status" value="1"/>
</dbReference>
<dbReference type="eggNOG" id="COG1028">
    <property type="taxonomic scope" value="Bacteria"/>
</dbReference>
<dbReference type="HOGENOM" id="CLU_010194_1_3_4"/>
<dbReference type="STRING" id="391735.Veis_1543"/>
<dbReference type="KEGG" id="vei:Veis_1543"/>
<dbReference type="InterPro" id="IPR020904">
    <property type="entry name" value="Sc_DH/Rdtase_CS"/>
</dbReference>